<dbReference type="InterPro" id="IPR035979">
    <property type="entry name" value="RBD_domain_sf"/>
</dbReference>
<proteinExistence type="predicted"/>
<dbReference type="GO" id="GO:0003729">
    <property type="term" value="F:mRNA binding"/>
    <property type="evidence" value="ECO:0007669"/>
    <property type="project" value="TreeGrafter"/>
</dbReference>
<feature type="region of interest" description="Disordered" evidence="7">
    <location>
        <begin position="174"/>
        <end position="254"/>
    </location>
</feature>
<comment type="subcellular location">
    <subcellularLocation>
        <location evidence="1">Nucleus</location>
    </subcellularLocation>
</comment>
<reference evidence="9 10" key="1">
    <citation type="submission" date="2017-08" db="EMBL/GenBank/DDBJ databases">
        <title>Acidophilic green algal genome provides insights into adaptation to an acidic environment.</title>
        <authorList>
            <person name="Hirooka S."/>
            <person name="Hirose Y."/>
            <person name="Kanesaki Y."/>
            <person name="Higuchi S."/>
            <person name="Fujiwara T."/>
            <person name="Onuma R."/>
            <person name="Era A."/>
            <person name="Ohbayashi R."/>
            <person name="Uzuka A."/>
            <person name="Nozaki H."/>
            <person name="Yoshikawa H."/>
            <person name="Miyagishima S.Y."/>
        </authorList>
    </citation>
    <scope>NUCLEOTIDE SEQUENCE [LARGE SCALE GENOMIC DNA]</scope>
    <source>
        <strain evidence="9 10">NIES-2499</strain>
    </source>
</reference>
<keyword evidence="2" id="KW-0507">mRNA processing</keyword>
<name>A0A250X7Q4_9CHLO</name>
<dbReference type="GO" id="GO:0005634">
    <property type="term" value="C:nucleus"/>
    <property type="evidence" value="ECO:0007669"/>
    <property type="project" value="UniProtKB-SubCell"/>
</dbReference>
<evidence type="ECO:0000256" key="5">
    <source>
        <dbReference type="ARBA" id="ARBA00023242"/>
    </source>
</evidence>
<dbReference type="EMBL" id="BEGY01000037">
    <property type="protein sequence ID" value="GAX78949.1"/>
    <property type="molecule type" value="Genomic_DNA"/>
</dbReference>
<evidence type="ECO:0000256" key="6">
    <source>
        <dbReference type="PROSITE-ProRule" id="PRU00176"/>
    </source>
</evidence>
<dbReference type="Proteomes" id="UP000232323">
    <property type="component" value="Unassembled WGS sequence"/>
</dbReference>
<keyword evidence="4 6" id="KW-0694">RNA-binding</keyword>
<evidence type="ECO:0000256" key="4">
    <source>
        <dbReference type="ARBA" id="ARBA00022884"/>
    </source>
</evidence>
<sequence length="254" mass="29313">MPNYFGRGLFVGNLPEDVRERDLEDLFHKFGKIVNIDIKRPARPPYFAFIEFSDARDCEDAARRRDGAELLGQRIRCEVAKGGDPRGSTRPVNARSTGYRVVVKNLPRGASWQDLKDHFRAYVRPVYTEVKRDGDGATGVAEFETYDDMKMAIKKCDDTEFRNNFDKETTYIRVYEQDTGRGGGRERERRRSRSRTPPRRSRSPAPRRSRSRSRSRSPVERSKSPAPRGRSRSVSRSPPPKDDRSRSRSRSRSP</sequence>
<feature type="domain" description="RRM" evidence="8">
    <location>
        <begin position="7"/>
        <end position="82"/>
    </location>
</feature>
<dbReference type="Pfam" id="PF00076">
    <property type="entry name" value="RRM_1"/>
    <property type="match status" value="2"/>
</dbReference>
<accession>A0A250X7Q4</accession>
<dbReference type="SUPFAM" id="SSF54928">
    <property type="entry name" value="RNA-binding domain, RBD"/>
    <property type="match status" value="1"/>
</dbReference>
<evidence type="ECO:0000256" key="3">
    <source>
        <dbReference type="ARBA" id="ARBA00022737"/>
    </source>
</evidence>
<evidence type="ECO:0000256" key="7">
    <source>
        <dbReference type="SAM" id="MobiDB-lite"/>
    </source>
</evidence>
<evidence type="ECO:0000259" key="8">
    <source>
        <dbReference type="PROSITE" id="PS50102"/>
    </source>
</evidence>
<gene>
    <name evidence="9" type="ORF">CEUSTIGMA_g6389.t1</name>
</gene>
<comment type="caution">
    <text evidence="9">The sequence shown here is derived from an EMBL/GenBank/DDBJ whole genome shotgun (WGS) entry which is preliminary data.</text>
</comment>
<dbReference type="OrthoDB" id="1099063at2759"/>
<protein>
    <recommendedName>
        <fullName evidence="8">RRM domain-containing protein</fullName>
    </recommendedName>
</protein>
<feature type="compositionally biased region" description="Basic and acidic residues" evidence="7">
    <location>
        <begin position="174"/>
        <end position="189"/>
    </location>
</feature>
<dbReference type="InterPro" id="IPR012677">
    <property type="entry name" value="Nucleotide-bd_a/b_plait_sf"/>
</dbReference>
<evidence type="ECO:0000313" key="9">
    <source>
        <dbReference type="EMBL" id="GAX78949.1"/>
    </source>
</evidence>
<dbReference type="Gene3D" id="3.30.70.330">
    <property type="match status" value="2"/>
</dbReference>
<feature type="compositionally biased region" description="Low complexity" evidence="7">
    <location>
        <begin position="224"/>
        <end position="236"/>
    </location>
</feature>
<keyword evidence="5" id="KW-0539">Nucleus</keyword>
<evidence type="ECO:0000256" key="1">
    <source>
        <dbReference type="ARBA" id="ARBA00004123"/>
    </source>
</evidence>
<feature type="compositionally biased region" description="Basic residues" evidence="7">
    <location>
        <begin position="190"/>
        <end position="215"/>
    </location>
</feature>
<dbReference type="PROSITE" id="PS50102">
    <property type="entry name" value="RRM"/>
    <property type="match status" value="1"/>
</dbReference>
<dbReference type="PANTHER" id="PTHR23003:SF62">
    <property type="entry name" value="SERINE_ARGININE (SR)-TYPE SHUTTLING MRNA BINDING PROTEIN NPL3"/>
    <property type="match status" value="1"/>
</dbReference>
<dbReference type="SMART" id="SM00360">
    <property type="entry name" value="RRM"/>
    <property type="match status" value="2"/>
</dbReference>
<evidence type="ECO:0000313" key="10">
    <source>
        <dbReference type="Proteomes" id="UP000232323"/>
    </source>
</evidence>
<dbReference type="AlphaFoldDB" id="A0A250X7Q4"/>
<keyword evidence="3" id="KW-0677">Repeat</keyword>
<dbReference type="InterPro" id="IPR050374">
    <property type="entry name" value="RRT5_SRSF_SR"/>
</dbReference>
<dbReference type="STRING" id="1157962.A0A250X7Q4"/>
<organism evidence="9 10">
    <name type="scientific">Chlamydomonas eustigma</name>
    <dbReference type="NCBI Taxonomy" id="1157962"/>
    <lineage>
        <taxon>Eukaryota</taxon>
        <taxon>Viridiplantae</taxon>
        <taxon>Chlorophyta</taxon>
        <taxon>core chlorophytes</taxon>
        <taxon>Chlorophyceae</taxon>
        <taxon>CS clade</taxon>
        <taxon>Chlamydomonadales</taxon>
        <taxon>Chlamydomonadaceae</taxon>
        <taxon>Chlamydomonas</taxon>
    </lineage>
</organism>
<dbReference type="GO" id="GO:0005737">
    <property type="term" value="C:cytoplasm"/>
    <property type="evidence" value="ECO:0007669"/>
    <property type="project" value="TreeGrafter"/>
</dbReference>
<dbReference type="InterPro" id="IPR000504">
    <property type="entry name" value="RRM_dom"/>
</dbReference>
<dbReference type="GO" id="GO:0006397">
    <property type="term" value="P:mRNA processing"/>
    <property type="evidence" value="ECO:0007669"/>
    <property type="project" value="UniProtKB-KW"/>
</dbReference>
<dbReference type="PANTHER" id="PTHR23003">
    <property type="entry name" value="RNA RECOGNITION MOTIF RRM DOMAIN CONTAINING PROTEIN"/>
    <property type="match status" value="1"/>
</dbReference>
<keyword evidence="10" id="KW-1185">Reference proteome</keyword>
<evidence type="ECO:0000256" key="2">
    <source>
        <dbReference type="ARBA" id="ARBA00022664"/>
    </source>
</evidence>